<evidence type="ECO:0000313" key="1">
    <source>
        <dbReference type="EMBL" id="VDD16133.1"/>
    </source>
</evidence>
<dbReference type="AlphaFoldDB" id="A0A3P6CCN6"/>
<proteinExistence type="predicted"/>
<sequence length="38" mass="4546">MLNTNFWCPLFLAIPSSHSYMSRRNTRSRFCCCCCIPW</sequence>
<organism evidence="1">
    <name type="scientific">Brassica campestris</name>
    <name type="common">Field mustard</name>
    <dbReference type="NCBI Taxonomy" id="3711"/>
    <lineage>
        <taxon>Eukaryota</taxon>
        <taxon>Viridiplantae</taxon>
        <taxon>Streptophyta</taxon>
        <taxon>Embryophyta</taxon>
        <taxon>Tracheophyta</taxon>
        <taxon>Spermatophyta</taxon>
        <taxon>Magnoliopsida</taxon>
        <taxon>eudicotyledons</taxon>
        <taxon>Gunneridae</taxon>
        <taxon>Pentapetalae</taxon>
        <taxon>rosids</taxon>
        <taxon>malvids</taxon>
        <taxon>Brassicales</taxon>
        <taxon>Brassicaceae</taxon>
        <taxon>Brassiceae</taxon>
        <taxon>Brassica</taxon>
    </lineage>
</organism>
<gene>
    <name evidence="1" type="ORF">BRAA04T18804Z</name>
</gene>
<protein>
    <submittedName>
        <fullName evidence="1">Uncharacterized protein</fullName>
    </submittedName>
</protein>
<dbReference type="EMBL" id="LR031576">
    <property type="protein sequence ID" value="VDD16133.1"/>
    <property type="molecule type" value="Genomic_DNA"/>
</dbReference>
<accession>A0A3P6CCN6</accession>
<name>A0A3P6CCN6_BRACM</name>
<reference evidence="1" key="1">
    <citation type="submission" date="2018-11" db="EMBL/GenBank/DDBJ databases">
        <authorList>
            <consortium name="Genoscope - CEA"/>
            <person name="William W."/>
        </authorList>
    </citation>
    <scope>NUCLEOTIDE SEQUENCE</scope>
</reference>